<dbReference type="STRING" id="1306406.J116_019105"/>
<name>A0A1D3DVA3_9ACTN</name>
<dbReference type="EMBL" id="ASHX02000001">
    <property type="protein sequence ID" value="OEJ96254.1"/>
    <property type="molecule type" value="Genomic_DNA"/>
</dbReference>
<protein>
    <submittedName>
        <fullName evidence="1">Uncharacterized protein</fullName>
    </submittedName>
</protein>
<reference evidence="1 2" key="1">
    <citation type="journal article" date="2013" name="Genome Announc.">
        <title>Genome Sequence of Streptomyces violaceusniger Strain SPC6, a Halotolerant Streptomycete That Exhibits Rapid Growth and Development.</title>
        <authorList>
            <person name="Chen X."/>
            <person name="Zhang B."/>
            <person name="Zhang W."/>
            <person name="Wu X."/>
            <person name="Zhang M."/>
            <person name="Chen T."/>
            <person name="Liu G."/>
            <person name="Dyson P."/>
        </authorList>
    </citation>
    <scope>NUCLEOTIDE SEQUENCE [LARGE SCALE GENOMIC DNA]</scope>
    <source>
        <strain evidence="1 2">SPC6</strain>
    </source>
</reference>
<dbReference type="AlphaFoldDB" id="A0A1D3DVA3"/>
<organism evidence="1 2">
    <name type="scientific">Streptomyces thermolilacinus SPC6</name>
    <dbReference type="NCBI Taxonomy" id="1306406"/>
    <lineage>
        <taxon>Bacteria</taxon>
        <taxon>Bacillati</taxon>
        <taxon>Actinomycetota</taxon>
        <taxon>Actinomycetes</taxon>
        <taxon>Kitasatosporales</taxon>
        <taxon>Streptomycetaceae</taxon>
        <taxon>Streptomyces</taxon>
    </lineage>
</organism>
<keyword evidence="2" id="KW-1185">Reference proteome</keyword>
<proteinExistence type="predicted"/>
<evidence type="ECO:0000313" key="1">
    <source>
        <dbReference type="EMBL" id="OEJ96254.1"/>
    </source>
</evidence>
<dbReference type="OrthoDB" id="4282368at2"/>
<comment type="caution">
    <text evidence="1">The sequence shown here is derived from an EMBL/GenBank/DDBJ whole genome shotgun (WGS) entry which is preliminary data.</text>
</comment>
<dbReference type="Proteomes" id="UP000095329">
    <property type="component" value="Unassembled WGS sequence"/>
</dbReference>
<gene>
    <name evidence="1" type="ORF">J116_019105</name>
</gene>
<evidence type="ECO:0000313" key="2">
    <source>
        <dbReference type="Proteomes" id="UP000095329"/>
    </source>
</evidence>
<accession>A0A1D3DVA3</accession>
<sequence>MEVRDSAAVKADTKKVSSRVLEMLALEGKVTETGAMTMRCSGFDADEKVYRARHPWSVYDASFADMRAAFDRLRGELPKNGWKIVKDGPDGTAGKSPQIVAESEGGDFAVDARLHEENRAQNAPALLTVTVESACYKGSGTS</sequence>